<gene>
    <name evidence="1" type="ORF">HY730_08855</name>
</gene>
<comment type="caution">
    <text evidence="1">The sequence shown here is derived from an EMBL/GenBank/DDBJ whole genome shotgun (WGS) entry which is preliminary data.</text>
</comment>
<name>A0A933GN94_UNCTE</name>
<dbReference type="NCBIfam" id="TIGR03187">
    <property type="entry name" value="DGQHR"/>
    <property type="match status" value="1"/>
</dbReference>
<sequence length="359" mass="40207">MGQIKISVVEDTCLGCTVYRGSIKARDLEPATWIDFYDDLVNPLGYQRPFDKKRSQNAAKYAEKPNAFWPESILAIRDDAEIEDTNDKVIYKFTPLSPGSKFGDLTVDYNDQRTEVLGSQVFKWRRAFSQVDCQHRLGEMSNSDKFVTVCIIPGINRLEEAVIFKTINDTQKKISTSLVDAIIQVSQNPFEAPDVHWAFDLSRDVGSCFHRKVNMEGKNLTGQTYLVTLRTLKTSISSLAGGKRYVSNNMSGMASYDQFYVLIRSYWNEVRSLWPNEFSDTRNFKLMTVPGLKGLARYGRKIFRDAFEIGANSTNLASKVNKVGTNAIDWSSTGALKLATGNAGAAAVYGLLVQNYGTP</sequence>
<organism evidence="1 2">
    <name type="scientific">Tectimicrobiota bacterium</name>
    <dbReference type="NCBI Taxonomy" id="2528274"/>
    <lineage>
        <taxon>Bacteria</taxon>
        <taxon>Pseudomonadati</taxon>
        <taxon>Nitrospinota/Tectimicrobiota group</taxon>
        <taxon>Candidatus Tectimicrobiota</taxon>
    </lineage>
</organism>
<dbReference type="EMBL" id="JACQWF010000387">
    <property type="protein sequence ID" value="MBI4596468.1"/>
    <property type="molecule type" value="Genomic_DNA"/>
</dbReference>
<protein>
    <submittedName>
        <fullName evidence="1">DGQHR domain-containing protein</fullName>
    </submittedName>
</protein>
<evidence type="ECO:0000313" key="1">
    <source>
        <dbReference type="EMBL" id="MBI4596468.1"/>
    </source>
</evidence>
<reference evidence="1" key="1">
    <citation type="submission" date="2020-07" db="EMBL/GenBank/DDBJ databases">
        <title>Huge and variable diversity of episymbiotic CPR bacteria and DPANN archaea in groundwater ecosystems.</title>
        <authorList>
            <person name="He C.Y."/>
            <person name="Keren R."/>
            <person name="Whittaker M."/>
            <person name="Farag I.F."/>
            <person name="Doudna J."/>
            <person name="Cate J.H.D."/>
            <person name="Banfield J.F."/>
        </authorList>
    </citation>
    <scope>NUCLEOTIDE SEQUENCE</scope>
    <source>
        <strain evidence="1">NC_groundwater_1482_Ag_S-0.65um_47_24</strain>
    </source>
</reference>
<dbReference type="AlphaFoldDB" id="A0A933GN94"/>
<evidence type="ECO:0000313" key="2">
    <source>
        <dbReference type="Proteomes" id="UP000772181"/>
    </source>
</evidence>
<accession>A0A933GN94</accession>
<proteinExistence type="predicted"/>
<dbReference type="InterPro" id="IPR017601">
    <property type="entry name" value="DGQHR-contain_dom"/>
</dbReference>
<dbReference type="Proteomes" id="UP000772181">
    <property type="component" value="Unassembled WGS sequence"/>
</dbReference>